<dbReference type="SUPFAM" id="SSF52540">
    <property type="entry name" value="P-loop containing nucleoside triphosphate hydrolases"/>
    <property type="match status" value="1"/>
</dbReference>
<protein>
    <recommendedName>
        <fullName evidence="3">ATPase AAA-type core domain-containing protein</fullName>
    </recommendedName>
</protein>
<evidence type="ECO:0000313" key="1">
    <source>
        <dbReference type="EMBL" id="PWW78456.1"/>
    </source>
</evidence>
<dbReference type="Proteomes" id="UP000246991">
    <property type="component" value="Unassembled WGS sequence"/>
</dbReference>
<accession>A0A317SYT2</accession>
<reference evidence="1 2" key="1">
    <citation type="submission" date="2018-03" db="EMBL/GenBank/DDBJ databases">
        <title>Genomes of Pezizomycetes fungi and the evolution of truffles.</title>
        <authorList>
            <person name="Murat C."/>
            <person name="Payen T."/>
            <person name="Noel B."/>
            <person name="Kuo A."/>
            <person name="Martin F.M."/>
        </authorList>
    </citation>
    <scope>NUCLEOTIDE SEQUENCE [LARGE SCALE GENOMIC DNA]</scope>
    <source>
        <strain evidence="1">091103-1</strain>
    </source>
</reference>
<dbReference type="InterPro" id="IPR027417">
    <property type="entry name" value="P-loop_NTPase"/>
</dbReference>
<dbReference type="AlphaFoldDB" id="A0A317SYT2"/>
<dbReference type="STRING" id="42249.A0A317SYT2"/>
<evidence type="ECO:0000313" key="2">
    <source>
        <dbReference type="Proteomes" id="UP000246991"/>
    </source>
</evidence>
<proteinExistence type="predicted"/>
<dbReference type="OrthoDB" id="2432464at2759"/>
<name>A0A317SYT2_9PEZI</name>
<comment type="caution">
    <text evidence="1">The sequence shown here is derived from an EMBL/GenBank/DDBJ whole genome shotgun (WGS) entry which is preliminary data.</text>
</comment>
<gene>
    <name evidence="1" type="ORF">C7212DRAFT_362923</name>
</gene>
<dbReference type="EMBL" id="PYWC01000015">
    <property type="protein sequence ID" value="PWW78456.1"/>
    <property type="molecule type" value="Genomic_DNA"/>
</dbReference>
<sequence length="288" mass="32684">MPAARKRASEQYHTFSVGRFLFLFYFVDWEEGLDPGGVCAPVRVFKTAFEDFCNRAKAYRERTGHCAVLVIDNINRLALSNPQLLQHLQDMAKDAADSRMFITVFVTSEGQAPIQMLARSARSRLGKMLAVGDMSHDEVLDLLCEKQGKPIELAENIYGLVGGRIKLIEAIVSELDEGVSWPEVEHLVLKDAMNSFEKVKMLDGGEYRDVGFQIAKHIIQHGRMHWREFLRIAGGTEVEEILLSSNVFATVPRSDWITFQSKPTEHVARALLSEMETEQKGKKARVWW</sequence>
<keyword evidence="2" id="KW-1185">Reference proteome</keyword>
<organism evidence="1 2">
    <name type="scientific">Tuber magnatum</name>
    <name type="common">white Piedmont truffle</name>
    <dbReference type="NCBI Taxonomy" id="42249"/>
    <lineage>
        <taxon>Eukaryota</taxon>
        <taxon>Fungi</taxon>
        <taxon>Dikarya</taxon>
        <taxon>Ascomycota</taxon>
        <taxon>Pezizomycotina</taxon>
        <taxon>Pezizomycetes</taxon>
        <taxon>Pezizales</taxon>
        <taxon>Tuberaceae</taxon>
        <taxon>Tuber</taxon>
    </lineage>
</organism>
<evidence type="ECO:0008006" key="3">
    <source>
        <dbReference type="Google" id="ProtNLM"/>
    </source>
</evidence>